<sequence length="531" mass="59233">MTSKKLWQRYQDWLYFHDGLGFYLDISRMFFDDELIAKLEPKFNKAFLDMAALEAGALANPDENRMVGHYWLRNPDLAPPQFKKEIETTLIHIDDFVRRVHHGIIHPPYEPQFTDIISIGIGGSALGPQFVADAIGPDIPPLNLHFIDNTDPAGIDRILTRLKDRLKTTLVIVISKSGGTSETRNGMLEVKHAYNELGLHFPDYAVALTMDGSKMDEEEQCDRWLAKLPIFDWVGGRTSELSSVGLLSAALIGIDIKSMLEGAKIMDQATRIPELKNNPAALLALSWYAAGDGKGEKDMVILPYKDSLLLFSRYLQQLVMESLGKEFDLDGNIVHQGITVYGNKGSTDQHAYVQQLREGVGNFFATFIEVLEDRQGPSIEIEPDAMSGDFLFGCLQGTREALYENGRASLTITLERVDAINIGALIALYERAVGLYASLINVNAYHQPGVEAGKKAATQFLALQQLIVKVLRETPEPLSLESLAEKVHTPDQVETVYKIVRHMAINHRGLILQGDLHKPCEILVSYRTESA</sequence>
<evidence type="ECO:0000256" key="6">
    <source>
        <dbReference type="ARBA" id="ARBA00029321"/>
    </source>
</evidence>
<dbReference type="PRINTS" id="PR00662">
    <property type="entry name" value="G6PISOMERASE"/>
</dbReference>
<dbReference type="InterPro" id="IPR018189">
    <property type="entry name" value="Phosphoglucose_isomerase_CS"/>
</dbReference>
<organism evidence="9 10">
    <name type="scientific">Methylomonas lenta</name>
    <dbReference type="NCBI Taxonomy" id="980561"/>
    <lineage>
        <taxon>Bacteria</taxon>
        <taxon>Pseudomonadati</taxon>
        <taxon>Pseudomonadota</taxon>
        <taxon>Gammaproteobacteria</taxon>
        <taxon>Methylococcales</taxon>
        <taxon>Methylococcaceae</taxon>
        <taxon>Methylomonas</taxon>
    </lineage>
</organism>
<evidence type="ECO:0000256" key="4">
    <source>
        <dbReference type="ARBA" id="ARBA00023152"/>
    </source>
</evidence>
<accession>A0A177NES8</accession>
<comment type="caution">
    <text evidence="9">The sequence shown here is derived from an EMBL/GenBank/DDBJ whole genome shotgun (WGS) entry which is preliminary data.</text>
</comment>
<keyword evidence="3 7" id="KW-0312">Gluconeogenesis</keyword>
<dbReference type="AlphaFoldDB" id="A0A177NES8"/>
<dbReference type="InterPro" id="IPR046348">
    <property type="entry name" value="SIS_dom_sf"/>
</dbReference>
<evidence type="ECO:0000256" key="5">
    <source>
        <dbReference type="ARBA" id="ARBA00023235"/>
    </source>
</evidence>
<dbReference type="PANTHER" id="PTHR11469">
    <property type="entry name" value="GLUCOSE-6-PHOSPHATE ISOMERASE"/>
    <property type="match status" value="1"/>
</dbReference>
<name>A0A177NES8_9GAMM</name>
<evidence type="ECO:0000256" key="3">
    <source>
        <dbReference type="ARBA" id="ARBA00022432"/>
    </source>
</evidence>
<comment type="catalytic activity">
    <reaction evidence="6 7 8">
        <text>alpha-D-glucose 6-phosphate = beta-D-fructose 6-phosphate</text>
        <dbReference type="Rhea" id="RHEA:11816"/>
        <dbReference type="ChEBI" id="CHEBI:57634"/>
        <dbReference type="ChEBI" id="CHEBI:58225"/>
        <dbReference type="EC" id="5.3.1.9"/>
    </reaction>
</comment>
<dbReference type="STRING" id="980561.A1359_08455"/>
<dbReference type="PROSITE" id="PS51463">
    <property type="entry name" value="P_GLUCOSE_ISOMERASE_3"/>
    <property type="match status" value="1"/>
</dbReference>
<dbReference type="GO" id="GO:0005829">
    <property type="term" value="C:cytosol"/>
    <property type="evidence" value="ECO:0007669"/>
    <property type="project" value="TreeGrafter"/>
</dbReference>
<keyword evidence="10" id="KW-1185">Reference proteome</keyword>
<feature type="active site" evidence="7">
    <location>
        <position position="350"/>
    </location>
</feature>
<dbReference type="PROSITE" id="PS00174">
    <property type="entry name" value="P_GLUCOSE_ISOMERASE_2"/>
    <property type="match status" value="1"/>
</dbReference>
<evidence type="ECO:0000256" key="8">
    <source>
        <dbReference type="RuleBase" id="RU000612"/>
    </source>
</evidence>
<comment type="function">
    <text evidence="7">Catalyzes the reversible isomerization of glucose-6-phosphate to fructose-6-phosphate.</text>
</comment>
<feature type="active site" evidence="7">
    <location>
        <position position="454"/>
    </location>
</feature>
<dbReference type="HAMAP" id="MF_00473">
    <property type="entry name" value="G6P_isomerase"/>
    <property type="match status" value="1"/>
</dbReference>
<evidence type="ECO:0000256" key="2">
    <source>
        <dbReference type="ARBA" id="ARBA00006604"/>
    </source>
</evidence>
<dbReference type="InterPro" id="IPR035476">
    <property type="entry name" value="SIS_PGI_1"/>
</dbReference>
<dbReference type="NCBIfam" id="NF010696">
    <property type="entry name" value="PRK14096.1"/>
    <property type="match status" value="1"/>
</dbReference>
<dbReference type="Pfam" id="PF00342">
    <property type="entry name" value="PGI"/>
    <property type="match status" value="2"/>
</dbReference>
<dbReference type="GO" id="GO:0097367">
    <property type="term" value="F:carbohydrate derivative binding"/>
    <property type="evidence" value="ECO:0007669"/>
    <property type="project" value="InterPro"/>
</dbReference>
<dbReference type="Proteomes" id="UP000078476">
    <property type="component" value="Unassembled WGS sequence"/>
</dbReference>
<comment type="similarity">
    <text evidence="2 7 8">Belongs to the GPI family.</text>
</comment>
<reference evidence="9 10" key="1">
    <citation type="submission" date="2016-03" db="EMBL/GenBank/DDBJ databases">
        <authorList>
            <person name="Ploux O."/>
        </authorList>
    </citation>
    <scope>NUCLEOTIDE SEQUENCE [LARGE SCALE GENOMIC DNA]</scope>
    <source>
        <strain evidence="9 10">R-45370</strain>
    </source>
</reference>
<protein>
    <recommendedName>
        <fullName evidence="7">Glucose-6-phosphate isomerase</fullName>
        <shortName evidence="7">GPI</shortName>
        <ecNumber evidence="7">5.3.1.9</ecNumber>
    </recommendedName>
    <alternativeName>
        <fullName evidence="7">Phosphoglucose isomerase</fullName>
        <shortName evidence="7">PGI</shortName>
    </alternativeName>
    <alternativeName>
        <fullName evidence="7">Phosphohexose isomerase</fullName>
        <shortName evidence="7">PHI</shortName>
    </alternativeName>
</protein>
<dbReference type="FunFam" id="3.40.50.10490:FF:000023">
    <property type="entry name" value="Glucose-6-phosphate isomerase"/>
    <property type="match status" value="1"/>
</dbReference>
<dbReference type="UniPathway" id="UPA00109">
    <property type="reaction ID" value="UER00181"/>
</dbReference>
<gene>
    <name evidence="7 9" type="primary">pgi</name>
    <name evidence="9" type="ORF">A1359_08455</name>
</gene>
<dbReference type="GO" id="GO:0004347">
    <property type="term" value="F:glucose-6-phosphate isomerase activity"/>
    <property type="evidence" value="ECO:0007669"/>
    <property type="project" value="UniProtKB-UniRule"/>
</dbReference>
<proteinExistence type="inferred from homology"/>
<evidence type="ECO:0000313" key="9">
    <source>
        <dbReference type="EMBL" id="OAI16361.1"/>
    </source>
</evidence>
<keyword evidence="4 7" id="KW-0324">Glycolysis</keyword>
<evidence type="ECO:0000313" key="10">
    <source>
        <dbReference type="Proteomes" id="UP000078476"/>
    </source>
</evidence>
<dbReference type="FunFam" id="3.40.50.10490:FF:000021">
    <property type="entry name" value="Glucose-6-phosphate isomerase"/>
    <property type="match status" value="1"/>
</dbReference>
<dbReference type="PANTHER" id="PTHR11469:SF1">
    <property type="entry name" value="GLUCOSE-6-PHOSPHATE ISOMERASE"/>
    <property type="match status" value="1"/>
</dbReference>
<comment type="subcellular location">
    <subcellularLocation>
        <location evidence="7">Cytoplasm</location>
    </subcellularLocation>
</comment>
<dbReference type="GO" id="GO:0051156">
    <property type="term" value="P:glucose 6-phosphate metabolic process"/>
    <property type="evidence" value="ECO:0007669"/>
    <property type="project" value="TreeGrafter"/>
</dbReference>
<dbReference type="InterPro" id="IPR001672">
    <property type="entry name" value="G6P_Isomerase"/>
</dbReference>
<dbReference type="CDD" id="cd05016">
    <property type="entry name" value="SIS_PGI_2"/>
    <property type="match status" value="1"/>
</dbReference>
<dbReference type="EMBL" id="LUUI01000096">
    <property type="protein sequence ID" value="OAI16361.1"/>
    <property type="molecule type" value="Genomic_DNA"/>
</dbReference>
<dbReference type="InterPro" id="IPR035482">
    <property type="entry name" value="SIS_PGI_2"/>
</dbReference>
<dbReference type="SUPFAM" id="SSF53697">
    <property type="entry name" value="SIS domain"/>
    <property type="match status" value="1"/>
</dbReference>
<evidence type="ECO:0000256" key="7">
    <source>
        <dbReference type="HAMAP-Rule" id="MF_00473"/>
    </source>
</evidence>
<dbReference type="EC" id="5.3.1.9" evidence="7"/>
<evidence type="ECO:0000256" key="1">
    <source>
        <dbReference type="ARBA" id="ARBA00004926"/>
    </source>
</evidence>
<comment type="pathway">
    <text evidence="1 7 8">Carbohydrate degradation; glycolysis; D-glyceraldehyde 3-phosphate and glycerone phosphate from D-glucose: step 2/4.</text>
</comment>
<dbReference type="Gene3D" id="3.40.50.10490">
    <property type="entry name" value="Glucose-6-phosphate isomerase like protein, domain 1"/>
    <property type="match status" value="2"/>
</dbReference>
<dbReference type="GO" id="GO:0006094">
    <property type="term" value="P:gluconeogenesis"/>
    <property type="evidence" value="ECO:0007669"/>
    <property type="project" value="UniProtKB-UniRule"/>
</dbReference>
<dbReference type="OrthoDB" id="140919at2"/>
<feature type="active site" description="Proton donor" evidence="7">
    <location>
        <position position="321"/>
    </location>
</feature>
<dbReference type="GO" id="GO:0006096">
    <property type="term" value="P:glycolytic process"/>
    <property type="evidence" value="ECO:0007669"/>
    <property type="project" value="UniProtKB-UniRule"/>
</dbReference>
<dbReference type="CDD" id="cd05015">
    <property type="entry name" value="SIS_PGI_1"/>
    <property type="match status" value="1"/>
</dbReference>
<keyword evidence="5 7" id="KW-0413">Isomerase</keyword>
<dbReference type="UniPathway" id="UPA00138"/>
<keyword evidence="7" id="KW-0963">Cytoplasm</keyword>
<dbReference type="RefSeq" id="WP_066981535.1">
    <property type="nucleotide sequence ID" value="NZ_LUUI01000096.1"/>
</dbReference>
<comment type="pathway">
    <text evidence="7">Carbohydrate biosynthesis; gluconeogenesis.</text>
</comment>
<dbReference type="GO" id="GO:0048029">
    <property type="term" value="F:monosaccharide binding"/>
    <property type="evidence" value="ECO:0007669"/>
    <property type="project" value="TreeGrafter"/>
</dbReference>